<dbReference type="SMART" id="SM00228">
    <property type="entry name" value="PDZ"/>
    <property type="match status" value="1"/>
</dbReference>
<gene>
    <name evidence="2" type="ORF">SAMN04488009_0074</name>
</gene>
<feature type="domain" description="PDZ" evidence="1">
    <location>
        <begin position="356"/>
        <end position="427"/>
    </location>
</feature>
<dbReference type="Pfam" id="PF13650">
    <property type="entry name" value="Asp_protease_2"/>
    <property type="match status" value="1"/>
</dbReference>
<dbReference type="InterPro" id="IPR036034">
    <property type="entry name" value="PDZ_sf"/>
</dbReference>
<evidence type="ECO:0000313" key="2">
    <source>
        <dbReference type="EMBL" id="SNR78926.1"/>
    </source>
</evidence>
<dbReference type="InterPro" id="IPR021109">
    <property type="entry name" value="Peptidase_aspartic_dom_sf"/>
</dbReference>
<protein>
    <submittedName>
        <fullName evidence="2">Aspartyl protease</fullName>
    </submittedName>
</protein>
<organism evidence="2 3">
    <name type="scientific">Maribacter sedimenticola</name>
    <dbReference type="NCBI Taxonomy" id="228956"/>
    <lineage>
        <taxon>Bacteria</taxon>
        <taxon>Pseudomonadati</taxon>
        <taxon>Bacteroidota</taxon>
        <taxon>Flavobacteriia</taxon>
        <taxon>Flavobacteriales</taxon>
        <taxon>Flavobacteriaceae</taxon>
        <taxon>Maribacter</taxon>
    </lineage>
</organism>
<comment type="caution">
    <text evidence="2">The sequence shown here is derived from an EMBL/GenBank/DDBJ whole genome shotgun (WGS) entry which is preliminary data.</text>
</comment>
<proteinExistence type="predicted"/>
<accession>A0ABY1SM02</accession>
<dbReference type="Proteomes" id="UP000198337">
    <property type="component" value="Unassembled WGS sequence"/>
</dbReference>
<dbReference type="EMBL" id="FZNV01000010">
    <property type="protein sequence ID" value="SNR78926.1"/>
    <property type="molecule type" value="Genomic_DNA"/>
</dbReference>
<dbReference type="InterPro" id="IPR001478">
    <property type="entry name" value="PDZ"/>
</dbReference>
<keyword evidence="2" id="KW-0378">Hydrolase</keyword>
<dbReference type="PROSITE" id="PS50106">
    <property type="entry name" value="PDZ"/>
    <property type="match status" value="1"/>
</dbReference>
<reference evidence="2 3" key="1">
    <citation type="submission" date="2017-06" db="EMBL/GenBank/DDBJ databases">
        <authorList>
            <person name="Varghese N."/>
            <person name="Submissions S."/>
        </authorList>
    </citation>
    <scope>NUCLEOTIDE SEQUENCE [LARGE SCALE GENOMIC DNA]</scope>
    <source>
        <strain evidence="2 3">DSM 19840</strain>
    </source>
</reference>
<dbReference type="Gene3D" id="2.40.70.10">
    <property type="entry name" value="Acid Proteases"/>
    <property type="match status" value="2"/>
</dbReference>
<keyword evidence="3" id="KW-1185">Reference proteome</keyword>
<dbReference type="SUPFAM" id="SSF50156">
    <property type="entry name" value="PDZ domain-like"/>
    <property type="match status" value="1"/>
</dbReference>
<dbReference type="InterPro" id="IPR041489">
    <property type="entry name" value="PDZ_6"/>
</dbReference>
<evidence type="ECO:0000259" key="1">
    <source>
        <dbReference type="PROSITE" id="PS50106"/>
    </source>
</evidence>
<dbReference type="GO" id="GO:0006508">
    <property type="term" value="P:proteolysis"/>
    <property type="evidence" value="ECO:0007669"/>
    <property type="project" value="UniProtKB-KW"/>
</dbReference>
<keyword evidence="2" id="KW-0645">Protease</keyword>
<dbReference type="Gene3D" id="2.30.42.10">
    <property type="match status" value="1"/>
</dbReference>
<name>A0ABY1SM02_9FLAO</name>
<dbReference type="GO" id="GO:0008233">
    <property type="term" value="F:peptidase activity"/>
    <property type="evidence" value="ECO:0007669"/>
    <property type="project" value="UniProtKB-KW"/>
</dbReference>
<dbReference type="Pfam" id="PF17820">
    <property type="entry name" value="PDZ_6"/>
    <property type="match status" value="1"/>
</dbReference>
<sequence length="455" mass="51441">MYLEEVNQFKTIMLHVKKFLVSLLVLSFSLACFSQKYQLTNGKKFHKVKFELINNLMVIPVEVNGTELSFVLDSGVGTPILFNLSDQDSIQLNNVTEITINGLGEGDPINALKSTGNKVKLGNVQNLMQNIYVVMDAGINFSPNLGVPIHGIIGYDLFRDFVVDINYTNKSIKFYDPDSYTHRTAKNSRVLDLSVIRKKAYLNAHVLVKDDKEVPVKLLLDTGSSDAVWLFEDDQLKIPHKYYEDFLGKGLAGNIYGKRTKIHRLKISDFVLKDAKAAFPDMETFNSIMDFGGRNGSLGGEVLKRFNMVFDYGNRKLVLRKNANFNKMFTYNISGINLEHAGVRYVAERIADRNGVVHNNERTYGDVQIILQGATRLSLVPEIIVSGIRQGSPAHSAGLQEGDVILAVNGKRIYRYKLQEIMTMLNEKKHKKVKVLVERYNNNLLFSFVLKPLFD</sequence>
<evidence type="ECO:0000313" key="3">
    <source>
        <dbReference type="Proteomes" id="UP000198337"/>
    </source>
</evidence>